<dbReference type="SMART" id="SM00740">
    <property type="entry name" value="PASTA"/>
    <property type="match status" value="2"/>
</dbReference>
<comment type="subcellular location">
    <subcellularLocation>
        <location evidence="1">Membrane</location>
    </subcellularLocation>
</comment>
<dbReference type="Proteomes" id="UP001597520">
    <property type="component" value="Unassembled WGS sequence"/>
</dbReference>
<evidence type="ECO:0000256" key="4">
    <source>
        <dbReference type="ARBA" id="ARBA00012448"/>
    </source>
</evidence>
<reference evidence="11" key="1">
    <citation type="journal article" date="2019" name="Int. J. Syst. Evol. Microbiol.">
        <title>The Global Catalogue of Microorganisms (GCM) 10K type strain sequencing project: providing services to taxonomists for standard genome sequencing and annotation.</title>
        <authorList>
            <consortium name="The Broad Institute Genomics Platform"/>
            <consortium name="The Broad Institute Genome Sequencing Center for Infectious Disease"/>
            <person name="Wu L."/>
            <person name="Ma J."/>
        </authorList>
    </citation>
    <scope>NUCLEOTIDE SEQUENCE [LARGE SCALE GENOMIC DNA]</scope>
    <source>
        <strain evidence="11">KCTC 33792</strain>
    </source>
</reference>
<feature type="transmembrane region" description="Helical" evidence="8">
    <location>
        <begin position="12"/>
        <end position="32"/>
    </location>
</feature>
<dbReference type="Gene3D" id="3.40.710.10">
    <property type="entry name" value="DD-peptidase/beta-lactamase superfamily"/>
    <property type="match status" value="1"/>
</dbReference>
<feature type="region of interest" description="Disordered" evidence="7">
    <location>
        <begin position="706"/>
        <end position="727"/>
    </location>
</feature>
<dbReference type="InterPro" id="IPR005543">
    <property type="entry name" value="PASTA_dom"/>
</dbReference>
<keyword evidence="8" id="KW-1133">Transmembrane helix</keyword>
<evidence type="ECO:0000313" key="10">
    <source>
        <dbReference type="EMBL" id="MFD2704900.1"/>
    </source>
</evidence>
<dbReference type="InterPro" id="IPR036138">
    <property type="entry name" value="PBP_dimer_sf"/>
</dbReference>
<gene>
    <name evidence="10" type="ORF">ACFSUB_05420</name>
</gene>
<accession>A0ABW5T200</accession>
<keyword evidence="8" id="KW-0812">Transmembrane</keyword>
<comment type="catalytic activity">
    <reaction evidence="6">
        <text>Preferential cleavage: (Ac)2-L-Lys-D-Ala-|-D-Ala. Also transpeptidation of peptidyl-alanyl moieties that are N-acyl substituents of D-alanine.</text>
        <dbReference type="EC" id="3.4.16.4"/>
    </reaction>
</comment>
<dbReference type="Pfam" id="PF00905">
    <property type="entry name" value="Transpeptidase"/>
    <property type="match status" value="1"/>
</dbReference>
<evidence type="ECO:0000256" key="2">
    <source>
        <dbReference type="ARBA" id="ARBA00004752"/>
    </source>
</evidence>
<dbReference type="EMBL" id="JBHUML010000002">
    <property type="protein sequence ID" value="MFD2704900.1"/>
    <property type="molecule type" value="Genomic_DNA"/>
</dbReference>
<comment type="similarity">
    <text evidence="3">Belongs to the transpeptidase family.</text>
</comment>
<dbReference type="CDD" id="cd06576">
    <property type="entry name" value="PASTA_Pbp2x-like_1"/>
    <property type="match status" value="1"/>
</dbReference>
<dbReference type="EC" id="3.4.16.4" evidence="4"/>
<dbReference type="InterPro" id="IPR005311">
    <property type="entry name" value="PBP_dimer"/>
</dbReference>
<dbReference type="Gene3D" id="3.30.70.2110">
    <property type="match status" value="1"/>
</dbReference>
<dbReference type="Pfam" id="PF03717">
    <property type="entry name" value="PBP_dimer"/>
    <property type="match status" value="1"/>
</dbReference>
<sequence>MNNQRKRMVMRAFILLGGVVVFFLVFTGRIVYVQVNKEVGGENLAQMAESRWTTSQTLEGERGTIYDRDGEPLAEEVQSYTAFAVLDEEYEKHVKNVNKTAEKLAPLIGLETAELENMLEKGKEEEKFQIELGSDSKYLSFSKKQEIEQLNLEGIHFRAEPKRYYPNQTFASHVLGYTERNMSEAKMGLELELDDALSSSDGSVSYQQNRKGIPLWNMEETVKEPRDGEDVHLTIDSNIQTVLEQAMSKVNEKYNPNKMTAVVANAETGEILGMGNRPSFNPNQYESITNYTNYAVSDRFEPGSTMKMFTLAAALEEGVYNGSETYQSGTYSVASETINDHNNGEGWGTITYDEGFRRSSNVAFAKVALEKLGPETFFQYMNDFGFSEPTGIDLPNEADSLLAEPNKLNTAITGFGQSSSVTPIQQVQAATAIANDGTMMKPFVVKSMYNQEKEEYSHEAVLEAAGTPISESTAAKVRKRMRQVVASEEGTGQPFQIDGINVAGKTGTAQINDPDNPGYLSGPDENIFSFIGMAPADDPSIIVYVSVDRPELEPTEAGSAPVSQIFNPVMKQSLSYLNLTPDDVEEEKVYEEDGMKAERYSGESVDNAASGLKQNGLKPVIIGNKNTVKSQYPAQGEPLIIGDKVFLQTEGKAEMPDISGWSLRDVKRLSMLTGLELDHIGSGYVTQQSIEPGADIQDGGYLTVELKKDPDQEESENSGEEEQQQRE</sequence>
<feature type="compositionally biased region" description="Acidic residues" evidence="7">
    <location>
        <begin position="711"/>
        <end position="727"/>
    </location>
</feature>
<evidence type="ECO:0000256" key="1">
    <source>
        <dbReference type="ARBA" id="ARBA00004370"/>
    </source>
</evidence>
<dbReference type="SUPFAM" id="SSF56601">
    <property type="entry name" value="beta-lactamase/transpeptidase-like"/>
    <property type="match status" value="1"/>
</dbReference>
<evidence type="ECO:0000256" key="7">
    <source>
        <dbReference type="SAM" id="MobiDB-lite"/>
    </source>
</evidence>
<dbReference type="PANTHER" id="PTHR30627:SF26">
    <property type="entry name" value="PENICILLIN-BINDING PROTEIN 2B"/>
    <property type="match status" value="1"/>
</dbReference>
<dbReference type="SUPFAM" id="SSF54184">
    <property type="entry name" value="Penicillin-binding protein 2x (pbp-2x), c-terminal domain"/>
    <property type="match status" value="2"/>
</dbReference>
<dbReference type="CDD" id="cd06575">
    <property type="entry name" value="PASTA_Pbp2x-like_2"/>
    <property type="match status" value="1"/>
</dbReference>
<dbReference type="InterPro" id="IPR012338">
    <property type="entry name" value="Beta-lactam/transpept-like"/>
</dbReference>
<evidence type="ECO:0000256" key="6">
    <source>
        <dbReference type="ARBA" id="ARBA00034000"/>
    </source>
</evidence>
<organism evidence="10 11">
    <name type="scientific">Salibacterium lacus</name>
    <dbReference type="NCBI Taxonomy" id="1898109"/>
    <lineage>
        <taxon>Bacteria</taxon>
        <taxon>Bacillati</taxon>
        <taxon>Bacillota</taxon>
        <taxon>Bacilli</taxon>
        <taxon>Bacillales</taxon>
        <taxon>Bacillaceae</taxon>
    </lineage>
</organism>
<dbReference type="InterPro" id="IPR001460">
    <property type="entry name" value="PCN-bd_Tpept"/>
</dbReference>
<protein>
    <recommendedName>
        <fullName evidence="4">serine-type D-Ala-D-Ala carboxypeptidase</fullName>
        <ecNumber evidence="4">3.4.16.4</ecNumber>
    </recommendedName>
</protein>
<dbReference type="PANTHER" id="PTHR30627">
    <property type="entry name" value="PEPTIDOGLYCAN D,D-TRANSPEPTIDASE"/>
    <property type="match status" value="1"/>
</dbReference>
<evidence type="ECO:0000256" key="5">
    <source>
        <dbReference type="ARBA" id="ARBA00023136"/>
    </source>
</evidence>
<dbReference type="SUPFAM" id="SSF56519">
    <property type="entry name" value="Penicillin binding protein dimerisation domain"/>
    <property type="match status" value="1"/>
</dbReference>
<keyword evidence="11" id="KW-1185">Reference proteome</keyword>
<dbReference type="RefSeq" id="WP_380712168.1">
    <property type="nucleotide sequence ID" value="NZ_JBHUML010000002.1"/>
</dbReference>
<dbReference type="PROSITE" id="PS51178">
    <property type="entry name" value="PASTA"/>
    <property type="match status" value="1"/>
</dbReference>
<proteinExistence type="inferred from homology"/>
<dbReference type="Pfam" id="PF03793">
    <property type="entry name" value="PASTA"/>
    <property type="match status" value="2"/>
</dbReference>
<dbReference type="Gene3D" id="3.90.1310.10">
    <property type="entry name" value="Penicillin-binding protein 2a (Domain 2)"/>
    <property type="match status" value="1"/>
</dbReference>
<evidence type="ECO:0000313" key="11">
    <source>
        <dbReference type="Proteomes" id="UP001597520"/>
    </source>
</evidence>
<evidence type="ECO:0000256" key="3">
    <source>
        <dbReference type="ARBA" id="ARBA00007171"/>
    </source>
</evidence>
<dbReference type="InterPro" id="IPR050515">
    <property type="entry name" value="Beta-lactam/transpept"/>
</dbReference>
<keyword evidence="5 8" id="KW-0472">Membrane</keyword>
<evidence type="ECO:0000259" key="9">
    <source>
        <dbReference type="PROSITE" id="PS51178"/>
    </source>
</evidence>
<name>A0ABW5T200_9BACI</name>
<comment type="pathway">
    <text evidence="2">Cell wall biogenesis; peptidoglycan biosynthesis.</text>
</comment>
<comment type="caution">
    <text evidence="10">The sequence shown here is derived from an EMBL/GenBank/DDBJ whole genome shotgun (WGS) entry which is preliminary data.</text>
</comment>
<evidence type="ECO:0000256" key="8">
    <source>
        <dbReference type="SAM" id="Phobius"/>
    </source>
</evidence>
<feature type="domain" description="PASTA" evidence="9">
    <location>
        <begin position="649"/>
        <end position="708"/>
    </location>
</feature>